<proteinExistence type="predicted"/>
<keyword evidence="2" id="KW-1185">Reference proteome</keyword>
<accession>A0A4U5NYI0</accession>
<organism evidence="1 2">
    <name type="scientific">Steinernema carpocapsae</name>
    <name type="common">Entomopathogenic nematode</name>
    <dbReference type="NCBI Taxonomy" id="34508"/>
    <lineage>
        <taxon>Eukaryota</taxon>
        <taxon>Metazoa</taxon>
        <taxon>Ecdysozoa</taxon>
        <taxon>Nematoda</taxon>
        <taxon>Chromadorea</taxon>
        <taxon>Rhabditida</taxon>
        <taxon>Tylenchina</taxon>
        <taxon>Panagrolaimomorpha</taxon>
        <taxon>Strongyloidoidea</taxon>
        <taxon>Steinernematidae</taxon>
        <taxon>Steinernema</taxon>
    </lineage>
</organism>
<sequence length="82" mass="10051">MNEYVRSAFFKSQGNIVDHFTDVEIFERFPREIWERKSLVLCSVFCSVHDFLDLEWIRSLDKKEMNRTQCEWRNGKMRRIMA</sequence>
<reference evidence="1 2" key="2">
    <citation type="journal article" date="2019" name="G3 (Bethesda)">
        <title>Hybrid Assembly of the Genome of the Entomopathogenic Nematode Steinernema carpocapsae Identifies the X-Chromosome.</title>
        <authorList>
            <person name="Serra L."/>
            <person name="Macchietto M."/>
            <person name="Macias-Munoz A."/>
            <person name="McGill C.J."/>
            <person name="Rodriguez I.M."/>
            <person name="Rodriguez B."/>
            <person name="Murad R."/>
            <person name="Mortazavi A."/>
        </authorList>
    </citation>
    <scope>NUCLEOTIDE SEQUENCE [LARGE SCALE GENOMIC DNA]</scope>
    <source>
        <strain evidence="1 2">ALL</strain>
    </source>
</reference>
<protein>
    <submittedName>
        <fullName evidence="1">Uncharacterized protein</fullName>
    </submittedName>
</protein>
<reference evidence="1 2" key="1">
    <citation type="journal article" date="2015" name="Genome Biol.">
        <title>Comparative genomics of Steinernema reveals deeply conserved gene regulatory networks.</title>
        <authorList>
            <person name="Dillman A.R."/>
            <person name="Macchietto M."/>
            <person name="Porter C.F."/>
            <person name="Rogers A."/>
            <person name="Williams B."/>
            <person name="Antoshechkin I."/>
            <person name="Lee M.M."/>
            <person name="Goodwin Z."/>
            <person name="Lu X."/>
            <person name="Lewis E.E."/>
            <person name="Goodrich-Blair H."/>
            <person name="Stock S.P."/>
            <person name="Adams B.J."/>
            <person name="Sternberg P.W."/>
            <person name="Mortazavi A."/>
        </authorList>
    </citation>
    <scope>NUCLEOTIDE SEQUENCE [LARGE SCALE GENOMIC DNA]</scope>
    <source>
        <strain evidence="1 2">ALL</strain>
    </source>
</reference>
<evidence type="ECO:0000313" key="1">
    <source>
        <dbReference type="EMBL" id="TKR88717.1"/>
    </source>
</evidence>
<name>A0A4U5NYI0_STECR</name>
<dbReference type="EMBL" id="AZBU02000003">
    <property type="protein sequence ID" value="TKR88717.1"/>
    <property type="molecule type" value="Genomic_DNA"/>
</dbReference>
<dbReference type="AlphaFoldDB" id="A0A4U5NYI0"/>
<dbReference type="Proteomes" id="UP000298663">
    <property type="component" value="Unassembled WGS sequence"/>
</dbReference>
<gene>
    <name evidence="1" type="ORF">L596_012918</name>
</gene>
<comment type="caution">
    <text evidence="1">The sequence shown here is derived from an EMBL/GenBank/DDBJ whole genome shotgun (WGS) entry which is preliminary data.</text>
</comment>
<evidence type="ECO:0000313" key="2">
    <source>
        <dbReference type="Proteomes" id="UP000298663"/>
    </source>
</evidence>